<comment type="caution">
    <text evidence="2">The sequence shown here is derived from an EMBL/GenBank/DDBJ whole genome shotgun (WGS) entry which is preliminary data.</text>
</comment>
<proteinExistence type="predicted"/>
<sequence>MLLDSSAAIISYHIIFTIGIIPLILAAMVHFVPVLVRSKKPNKWISRLPLLALFSGILITCHFTLPQTVTTGHYMGAMIDIIVVTSLAAWAFNLRNKCIGAPHPCLNWYLTAMMCLLIALVAISAIYFIPAQRSALRLLHLHLNTLGFIGITAIGTLQVLLPTAARRPDPMVASRMHPHLKWMVFGTLITACSTAWHPKLAWVGVTLLAIPVLSILKSWLKLYRVEIFNWNGATPALAAALVGYVVALVICSTRAYHHPSFNPIASFIIVFLMPLVTGAVSFLLPLWLRPGQQTAWHQEARNTLGANSILRASGFLIGGVMVAIGHSSGWYLAVLAAGTFLIQILLLLLSKRIFKVLRGRLE</sequence>
<evidence type="ECO:0000313" key="2">
    <source>
        <dbReference type="EMBL" id="OIQ98594.1"/>
    </source>
</evidence>
<dbReference type="EMBL" id="MLJW01000117">
    <property type="protein sequence ID" value="OIQ98594.1"/>
    <property type="molecule type" value="Genomic_DNA"/>
</dbReference>
<feature type="transmembrane region" description="Helical" evidence="1">
    <location>
        <begin position="330"/>
        <end position="350"/>
    </location>
</feature>
<evidence type="ECO:0000256" key="1">
    <source>
        <dbReference type="SAM" id="Phobius"/>
    </source>
</evidence>
<feature type="transmembrane region" description="Helical" evidence="1">
    <location>
        <begin position="308"/>
        <end position="324"/>
    </location>
</feature>
<keyword evidence="1" id="KW-1133">Transmembrane helix</keyword>
<feature type="transmembrane region" description="Helical" evidence="1">
    <location>
        <begin position="263"/>
        <end position="288"/>
    </location>
</feature>
<feature type="transmembrane region" description="Helical" evidence="1">
    <location>
        <begin position="48"/>
        <end position="65"/>
    </location>
</feature>
<feature type="transmembrane region" description="Helical" evidence="1">
    <location>
        <begin position="202"/>
        <end position="220"/>
    </location>
</feature>
<name>A0A1J5RSE0_9ZZZZ</name>
<organism evidence="2">
    <name type="scientific">mine drainage metagenome</name>
    <dbReference type="NCBI Taxonomy" id="410659"/>
    <lineage>
        <taxon>unclassified sequences</taxon>
        <taxon>metagenomes</taxon>
        <taxon>ecological metagenomes</taxon>
    </lineage>
</organism>
<feature type="transmembrane region" description="Helical" evidence="1">
    <location>
        <begin position="141"/>
        <end position="160"/>
    </location>
</feature>
<gene>
    <name evidence="2" type="ORF">GALL_194190</name>
</gene>
<keyword evidence="1" id="KW-0472">Membrane</keyword>
<feature type="transmembrane region" description="Helical" evidence="1">
    <location>
        <begin position="232"/>
        <end position="257"/>
    </location>
</feature>
<feature type="transmembrane region" description="Helical" evidence="1">
    <location>
        <begin position="71"/>
        <end position="94"/>
    </location>
</feature>
<keyword evidence="1" id="KW-0812">Transmembrane</keyword>
<accession>A0A1J5RSE0</accession>
<dbReference type="AlphaFoldDB" id="A0A1J5RSE0"/>
<feature type="transmembrane region" description="Helical" evidence="1">
    <location>
        <begin position="180"/>
        <end position="196"/>
    </location>
</feature>
<feature type="transmembrane region" description="Helical" evidence="1">
    <location>
        <begin position="12"/>
        <end position="36"/>
    </location>
</feature>
<reference evidence="2" key="1">
    <citation type="submission" date="2016-10" db="EMBL/GenBank/DDBJ databases">
        <title>Sequence of Gallionella enrichment culture.</title>
        <authorList>
            <person name="Poehlein A."/>
            <person name="Muehling M."/>
            <person name="Daniel R."/>
        </authorList>
    </citation>
    <scope>NUCLEOTIDE SEQUENCE</scope>
</reference>
<protein>
    <submittedName>
        <fullName evidence="2">Uncharacterized protein</fullName>
    </submittedName>
</protein>
<feature type="transmembrane region" description="Helical" evidence="1">
    <location>
        <begin position="106"/>
        <end position="129"/>
    </location>
</feature>